<evidence type="ECO:0000313" key="1">
    <source>
        <dbReference type="EMBL" id="CAE0131083.1"/>
    </source>
</evidence>
<dbReference type="AlphaFoldDB" id="A0A7S3BCJ2"/>
<reference evidence="1" key="1">
    <citation type="submission" date="2021-01" db="EMBL/GenBank/DDBJ databases">
        <authorList>
            <person name="Corre E."/>
            <person name="Pelletier E."/>
            <person name="Niang G."/>
            <person name="Scheremetjew M."/>
            <person name="Finn R."/>
            <person name="Kale V."/>
            <person name="Holt S."/>
            <person name="Cochrane G."/>
            <person name="Meng A."/>
            <person name="Brown T."/>
            <person name="Cohen L."/>
        </authorList>
    </citation>
    <scope>NUCLEOTIDE SEQUENCE</scope>
    <source>
        <strain evidence="1">CCMP281</strain>
    </source>
</reference>
<sequence>MSPMLRSIYYGEACPKGLWMRSLLFHTASSFFAAAVRAGVELRFTTSPSRLIHDHCTPSEVLLGWHLSFASDTDGILRKLRGFSHAYDPGVRALLGLPNVTAVIDDRVRHCVDVLGRPTKKKYQGVVHSAFDGKLPWLPGWPRHPLAPR</sequence>
<protein>
    <submittedName>
        <fullName evidence="1">Uncharacterized protein</fullName>
    </submittedName>
</protein>
<accession>A0A7S3BCJ2</accession>
<proteinExistence type="predicted"/>
<organism evidence="1">
    <name type="scientific">Haptolina ericina</name>
    <dbReference type="NCBI Taxonomy" id="156174"/>
    <lineage>
        <taxon>Eukaryota</taxon>
        <taxon>Haptista</taxon>
        <taxon>Haptophyta</taxon>
        <taxon>Prymnesiophyceae</taxon>
        <taxon>Prymnesiales</taxon>
        <taxon>Prymnesiaceae</taxon>
        <taxon>Haptolina</taxon>
    </lineage>
</organism>
<dbReference type="EMBL" id="HBHX01051599">
    <property type="protein sequence ID" value="CAE0131083.1"/>
    <property type="molecule type" value="Transcribed_RNA"/>
</dbReference>
<name>A0A7S3BCJ2_9EUKA</name>
<gene>
    <name evidence="1" type="ORF">HERI1096_LOCUS28490</name>
</gene>